<evidence type="ECO:0000313" key="1">
    <source>
        <dbReference type="EMBL" id="MFE3867768.1"/>
    </source>
</evidence>
<dbReference type="Gene3D" id="3.10.180.10">
    <property type="entry name" value="2,3-Dihydroxybiphenyl 1,2-Dioxygenase, domain 1"/>
    <property type="match status" value="1"/>
</dbReference>
<dbReference type="SUPFAM" id="SSF54593">
    <property type="entry name" value="Glyoxalase/Bleomycin resistance protein/Dihydroxybiphenyl dioxygenase"/>
    <property type="match status" value="1"/>
</dbReference>
<dbReference type="RefSeq" id="WP_379854427.1">
    <property type="nucleotide sequence ID" value="NZ_JBHZPZ010000006.1"/>
</dbReference>
<proteinExistence type="predicted"/>
<keyword evidence="2" id="KW-1185">Reference proteome</keyword>
<name>A0ABW6HUT6_9FLAO</name>
<dbReference type="Proteomes" id="UP001600109">
    <property type="component" value="Unassembled WGS sequence"/>
</dbReference>
<protein>
    <submittedName>
        <fullName evidence="1">Glyoxalase</fullName>
    </submittedName>
</protein>
<sequence>MMTKAKSIRAFIGAKDFEVSRNFYSELGFEETILSPNLSVFKVDGLVFYLQDAFIQDWIDNTMLFLEVEDVNQFWKSLLELNLTNKYKKVKLVPITEYDWGKECFIHDPSGILWHIGEFYR</sequence>
<reference evidence="1 2" key="1">
    <citation type="submission" date="2024-06" db="EMBL/GenBank/DDBJ databases">
        <title>Flavobacterium spp. isolated from glacier.</title>
        <authorList>
            <person name="Han D."/>
        </authorList>
    </citation>
    <scope>NUCLEOTIDE SEQUENCE [LARGE SCALE GENOMIC DNA]</scope>
    <source>
        <strain evidence="1 2">LS2P90</strain>
    </source>
</reference>
<gene>
    <name evidence="1" type="ORF">ACFX5E_06725</name>
</gene>
<dbReference type="InterPro" id="IPR029068">
    <property type="entry name" value="Glyas_Bleomycin-R_OHBP_Dase"/>
</dbReference>
<dbReference type="EMBL" id="JBHZPZ010000006">
    <property type="protein sequence ID" value="MFE3867768.1"/>
    <property type="molecule type" value="Genomic_DNA"/>
</dbReference>
<evidence type="ECO:0000313" key="2">
    <source>
        <dbReference type="Proteomes" id="UP001600109"/>
    </source>
</evidence>
<organism evidence="1 2">
    <name type="scientific">Flavobacterium xylosi</name>
    <dbReference type="NCBI Taxonomy" id="3230415"/>
    <lineage>
        <taxon>Bacteria</taxon>
        <taxon>Pseudomonadati</taxon>
        <taxon>Bacteroidota</taxon>
        <taxon>Flavobacteriia</taxon>
        <taxon>Flavobacteriales</taxon>
        <taxon>Flavobacteriaceae</taxon>
        <taxon>Flavobacterium</taxon>
    </lineage>
</organism>
<accession>A0ABW6HUT6</accession>
<comment type="caution">
    <text evidence="1">The sequence shown here is derived from an EMBL/GenBank/DDBJ whole genome shotgun (WGS) entry which is preliminary data.</text>
</comment>